<keyword evidence="1" id="KW-0472">Membrane</keyword>
<reference evidence="2 3" key="1">
    <citation type="journal article" date="2022" name="Evol. Bioinform. Online">
        <title>Draft Genome Sequence of Oceanobacillus jordanicus Strain GSFE11, a Halotolerant Plant Growth-Promoting Bacterial Endophyte Isolated From the Jordan Valley.</title>
        <authorList>
            <person name="Alhindi T."/>
            <person name="Albdaiwi R."/>
        </authorList>
    </citation>
    <scope>NUCLEOTIDE SEQUENCE [LARGE SCALE GENOMIC DNA]</scope>
    <source>
        <strain evidence="2 3">GSFE11</strain>
    </source>
</reference>
<evidence type="ECO:0000256" key="1">
    <source>
        <dbReference type="SAM" id="Phobius"/>
    </source>
</evidence>
<dbReference type="EMBL" id="JAIFZM010000013">
    <property type="protein sequence ID" value="MCG3420394.1"/>
    <property type="molecule type" value="Genomic_DNA"/>
</dbReference>
<proteinExistence type="predicted"/>
<name>A0AAW5BBK0_9BACI</name>
<dbReference type="Proteomes" id="UP001199631">
    <property type="component" value="Unassembled WGS sequence"/>
</dbReference>
<keyword evidence="1" id="KW-0812">Transmembrane</keyword>
<evidence type="ECO:0000313" key="3">
    <source>
        <dbReference type="Proteomes" id="UP001199631"/>
    </source>
</evidence>
<feature type="transmembrane region" description="Helical" evidence="1">
    <location>
        <begin position="16"/>
        <end position="38"/>
    </location>
</feature>
<organism evidence="2 3">
    <name type="scientific">Oceanobacillus jordanicus</name>
    <dbReference type="NCBI Taxonomy" id="2867266"/>
    <lineage>
        <taxon>Bacteria</taxon>
        <taxon>Bacillati</taxon>
        <taxon>Bacillota</taxon>
        <taxon>Bacilli</taxon>
        <taxon>Bacillales</taxon>
        <taxon>Bacillaceae</taxon>
        <taxon>Oceanobacillus</taxon>
    </lineage>
</organism>
<sequence length="196" mass="23216">MEHIEFIEYIEVVKDILPTFVTSLTVGIIGAYLGSIFTKKWTVQTQKKFYLNELKINKLQEISLDTSHLNREIASILGRMVSLEKGEITPVEFKIKQDQHQENHGRIYRRILVNLVFIEGKYSDKIKEIHETDFLDIGNMVYDRYHEEKEGRRYFPKEVTTFKNIEERIINCTLKYSSIIDDLNLKIKNELEDLKK</sequence>
<comment type="caution">
    <text evidence="2">The sequence shown here is derived from an EMBL/GenBank/DDBJ whole genome shotgun (WGS) entry which is preliminary data.</text>
</comment>
<keyword evidence="1" id="KW-1133">Transmembrane helix</keyword>
<evidence type="ECO:0000313" key="2">
    <source>
        <dbReference type="EMBL" id="MCG3420394.1"/>
    </source>
</evidence>
<gene>
    <name evidence="2" type="ORF">K3T81_14710</name>
</gene>
<protein>
    <submittedName>
        <fullName evidence="2">Uncharacterized protein</fullName>
    </submittedName>
</protein>
<keyword evidence="3" id="KW-1185">Reference proteome</keyword>
<dbReference type="RefSeq" id="WP_238020772.1">
    <property type="nucleotide sequence ID" value="NZ_JAIFZM010000013.1"/>
</dbReference>
<accession>A0AAW5BBK0</accession>
<dbReference type="AlphaFoldDB" id="A0AAW5BBK0"/>